<dbReference type="RefSeq" id="WP_042690831.1">
    <property type="nucleotide sequence ID" value="NZ_CP007264.1"/>
</dbReference>
<feature type="domain" description="Transglutaminase-like" evidence="1">
    <location>
        <begin position="332"/>
        <end position="390"/>
    </location>
</feature>
<dbReference type="Gene3D" id="2.60.40.10">
    <property type="entry name" value="Immunoglobulins"/>
    <property type="match status" value="1"/>
</dbReference>
<protein>
    <recommendedName>
        <fullName evidence="1">Transglutaminase-like domain-containing protein</fullName>
    </recommendedName>
</protein>
<keyword evidence="3" id="KW-1185">Reference proteome</keyword>
<dbReference type="eggNOG" id="arCOG02168">
    <property type="taxonomic scope" value="Archaea"/>
</dbReference>
<dbReference type="OrthoDB" id="85899at2157"/>
<dbReference type="PROSITE" id="PS51257">
    <property type="entry name" value="PROKAR_LIPOPROTEIN"/>
    <property type="match status" value="1"/>
</dbReference>
<dbReference type="Proteomes" id="UP000019434">
    <property type="component" value="Chromosome"/>
</dbReference>
<reference evidence="2 3" key="1">
    <citation type="submission" date="2014-02" db="EMBL/GenBank/DDBJ databases">
        <title>Genome Sequence of an Hyperthermophilic Archaeon, Thermococcus nautili 30-1, producing viral vesicles.</title>
        <authorList>
            <person name="Oberto J."/>
            <person name="Gaudin M."/>
            <person name="Cossu M."/>
            <person name="Gorlas A."/>
            <person name="Slesarev A."/>
            <person name="Marguet E."/>
            <person name="Forterre P."/>
        </authorList>
    </citation>
    <scope>NUCLEOTIDE SEQUENCE [LARGE SCALE GENOMIC DNA]</scope>
    <source>
        <strain evidence="2 3">30-1</strain>
    </source>
</reference>
<dbReference type="Pfam" id="PF01841">
    <property type="entry name" value="Transglut_core"/>
    <property type="match status" value="1"/>
</dbReference>
<dbReference type="SMART" id="SM00460">
    <property type="entry name" value="TGc"/>
    <property type="match status" value="1"/>
</dbReference>
<dbReference type="InterPro" id="IPR038765">
    <property type="entry name" value="Papain-like_cys_pep_sf"/>
</dbReference>
<dbReference type="PANTHER" id="PTHR35902:SF6">
    <property type="entry name" value="CONSERVED WITHIN P. AEROPHILUM"/>
    <property type="match status" value="1"/>
</dbReference>
<evidence type="ECO:0000313" key="3">
    <source>
        <dbReference type="Proteomes" id="UP000019434"/>
    </source>
</evidence>
<dbReference type="InterPro" id="IPR002931">
    <property type="entry name" value="Transglutaminase-like"/>
</dbReference>
<dbReference type="PANTHER" id="PTHR35902">
    <property type="entry name" value="S-LAYER DOMAIN-LIKE PROTEIN-RELATED"/>
    <property type="match status" value="1"/>
</dbReference>
<dbReference type="KEGG" id="tnu:BD01_1129"/>
<proteinExistence type="predicted"/>
<organism evidence="2 3">
    <name type="scientific">Thermococcus nautili</name>
    <dbReference type="NCBI Taxonomy" id="195522"/>
    <lineage>
        <taxon>Archaea</taxon>
        <taxon>Methanobacteriati</taxon>
        <taxon>Methanobacteriota</taxon>
        <taxon>Thermococci</taxon>
        <taxon>Thermococcales</taxon>
        <taxon>Thermococcaceae</taxon>
        <taxon>Thermococcus</taxon>
    </lineage>
</organism>
<dbReference type="EMBL" id="CP007264">
    <property type="protein sequence ID" value="AHL22746.1"/>
    <property type="molecule type" value="Genomic_DNA"/>
</dbReference>
<evidence type="ECO:0000313" key="2">
    <source>
        <dbReference type="EMBL" id="AHL22746.1"/>
    </source>
</evidence>
<dbReference type="SUPFAM" id="SSF54001">
    <property type="entry name" value="Cysteine proteinases"/>
    <property type="match status" value="1"/>
</dbReference>
<gene>
    <name evidence="2" type="ORF">BD01_1129</name>
</gene>
<dbReference type="GeneID" id="24957515"/>
<dbReference type="InterPro" id="IPR013783">
    <property type="entry name" value="Ig-like_fold"/>
</dbReference>
<sequence>MKVKRTAVLLILALIVLASGCLVKPPAKVTFSIDKTTVPPGGTFHIIVTVNNTGKVGLVGATLILGNDNFQIVQEPRFPPVLKVGQSTQLVWIIRAPSRPGIYTFQVSLELRDELKRTWTGFYGHFRITVSTEENVPVRLSLNVSAPKRVFGGDEIPVTVEITNEYDEEVELLKVSFVPLPGMKVLGAPTPPRVIPPEESVTLRYTFKAPYAYRDGFVSVLVQYRVGTAEKSMAKSFRIQVVWQPWEATVEQLKEAYGENYAWTASGHIVDRYWEEKYNSSSVFNATTFKPATLAIIGNASSEYQAAVELYKWIKAVYNFTDNTTTLNPKELLRMETISPREAQILITAMLRSINVPARVVGLYNGVDCTAHPITEFYTGDGWYVIDFSHDFIGPLDEYLASPYFPRLYQLITTRGYRLVALKYGTGLHNHVDVTTQFTNDLEDRLMNVIMNRVKPSLRSKLDLVLNGLNEQEKLYALFLFASAPNEAELNEVLSEWSADKIQKNIKVLYEFYRDIPWRDDFTYYWRVFTGEV</sequence>
<dbReference type="AlphaFoldDB" id="W8P1X8"/>
<dbReference type="Gene3D" id="3.10.620.30">
    <property type="match status" value="1"/>
</dbReference>
<name>W8P1X8_9EURY</name>
<evidence type="ECO:0000259" key="1">
    <source>
        <dbReference type="SMART" id="SM00460"/>
    </source>
</evidence>
<dbReference type="HOGENOM" id="CLU_513539_0_0_2"/>
<dbReference type="STRING" id="195522.BD01_1129"/>
<accession>W8P1X8</accession>